<evidence type="ECO:0000313" key="1">
    <source>
        <dbReference type="EMBL" id="KUK81998.1"/>
    </source>
</evidence>
<dbReference type="Proteomes" id="UP000054092">
    <property type="component" value="Unassembled WGS sequence"/>
</dbReference>
<comment type="caution">
    <text evidence="1">The sequence shown here is derived from an EMBL/GenBank/DDBJ whole genome shotgun (WGS) entry which is preliminary data.</text>
</comment>
<proteinExistence type="predicted"/>
<evidence type="ECO:0000313" key="2">
    <source>
        <dbReference type="Proteomes" id="UP000054092"/>
    </source>
</evidence>
<dbReference type="Pfam" id="PF12917">
    <property type="entry name" value="YfbR-like"/>
    <property type="match status" value="2"/>
</dbReference>
<dbReference type="GO" id="GO:0016787">
    <property type="term" value="F:hydrolase activity"/>
    <property type="evidence" value="ECO:0007669"/>
    <property type="project" value="UniProtKB-KW"/>
</dbReference>
<reference evidence="2" key="1">
    <citation type="journal article" date="2015" name="MBio">
        <title>Genome-Resolved Metagenomic Analysis Reveals Roles for Candidate Phyla and Other Microbial Community Members in Biogeochemical Transformations in Oil Reservoirs.</title>
        <authorList>
            <person name="Hu P."/>
            <person name="Tom L."/>
            <person name="Singh A."/>
            <person name="Thomas B.C."/>
            <person name="Baker B.J."/>
            <person name="Piceno Y.M."/>
            <person name="Andersen G.L."/>
            <person name="Banfield J.F."/>
        </authorList>
    </citation>
    <scope>NUCLEOTIDE SEQUENCE [LARGE SCALE GENOMIC DNA]</scope>
</reference>
<dbReference type="PATRIC" id="fig|1184387.3.peg.520"/>
<gene>
    <name evidence="1" type="ORF">XD94_0221</name>
</gene>
<protein>
    <submittedName>
        <fullName evidence="1">Metal dependent phosphohydrolase</fullName>
    </submittedName>
</protein>
<dbReference type="Gene3D" id="1.10.3210.10">
    <property type="entry name" value="Hypothetical protein af1432"/>
    <property type="match status" value="2"/>
</dbReference>
<dbReference type="SUPFAM" id="SSF109604">
    <property type="entry name" value="HD-domain/PDEase-like"/>
    <property type="match status" value="2"/>
</dbReference>
<dbReference type="EMBL" id="LGGP01000021">
    <property type="protein sequence ID" value="KUK81998.1"/>
    <property type="molecule type" value="Genomic_DNA"/>
</dbReference>
<keyword evidence="1" id="KW-0378">Hydrolase</keyword>
<name>A0A101HS35_9BACT</name>
<accession>A0A101HS35</accession>
<sequence length="376" mass="43290">MFQGYVKLLELATNLFTMYRWNNTPTLLRTNEAENAFISAQYSLLMSEMARLSGLDINQKELFQRLVLKELPKCLLSDISVDTKVLIKSLSPDKWNDVFSRTVEEIVQYLPEERHNPFYLSMVNSKDDSVEGKIIQTGDLLSARLEAGLHARSFPDFFSRPLKGLEKRIEIFRDFEPYRLIMDTPWLERYTNALIVLLRAVRWNRLNRNVPTTVAAHSSYVTITAYILSCIEEEKGTAINPVESVKRALLHDIPESMTGDIITPTKKKVPGFDEVIAQVEEQMVTENLLDGMPDELIKELKLRMLDPFESLEGRIVWAADQFAATVECLMEIRSGNTQYAFRDAMNRMLDDLSKSDLESVQLLTQSFKWSLDWTGR</sequence>
<organism evidence="1 2">
    <name type="scientific">Mesotoga prima</name>
    <dbReference type="NCBI Taxonomy" id="1184387"/>
    <lineage>
        <taxon>Bacteria</taxon>
        <taxon>Thermotogati</taxon>
        <taxon>Thermotogota</taxon>
        <taxon>Thermotogae</taxon>
        <taxon>Kosmotogales</taxon>
        <taxon>Kosmotogaceae</taxon>
        <taxon>Mesotoga</taxon>
    </lineage>
</organism>
<dbReference type="AlphaFoldDB" id="A0A101HS35"/>